<dbReference type="InterPro" id="IPR026444">
    <property type="entry name" value="Secre_tail"/>
</dbReference>
<evidence type="ECO:0000256" key="1">
    <source>
        <dbReference type="ARBA" id="ARBA00022729"/>
    </source>
</evidence>
<dbReference type="Proteomes" id="UP000199634">
    <property type="component" value="Unassembled WGS sequence"/>
</dbReference>
<dbReference type="Pfam" id="PF18962">
    <property type="entry name" value="Por_Secre_tail"/>
    <property type="match status" value="1"/>
</dbReference>
<accession>A0A1H6JMV8</accession>
<dbReference type="PANTHER" id="PTHR11905">
    <property type="entry name" value="ADAM A DISINTEGRIN AND METALLOPROTEASE DOMAIN"/>
    <property type="match status" value="1"/>
</dbReference>
<dbReference type="NCBIfam" id="TIGR04183">
    <property type="entry name" value="Por_Secre_tail"/>
    <property type="match status" value="1"/>
</dbReference>
<name>A0A1H6JMV8_9FLAO</name>
<dbReference type="PANTHER" id="PTHR11905:SF159">
    <property type="entry name" value="ADAM METALLOPROTEASE"/>
    <property type="match status" value="1"/>
</dbReference>
<evidence type="ECO:0000313" key="5">
    <source>
        <dbReference type="Proteomes" id="UP000199634"/>
    </source>
</evidence>
<dbReference type="InterPro" id="IPR024079">
    <property type="entry name" value="MetalloPept_cat_dom_sf"/>
</dbReference>
<evidence type="ECO:0000313" key="4">
    <source>
        <dbReference type="EMBL" id="SEH62205.1"/>
    </source>
</evidence>
<dbReference type="GO" id="GO:0006509">
    <property type="term" value="P:membrane protein ectodomain proteolysis"/>
    <property type="evidence" value="ECO:0007669"/>
    <property type="project" value="TreeGrafter"/>
</dbReference>
<organism evidence="4 5">
    <name type="scientific">Paenimyroides marinum</name>
    <dbReference type="NCBI Taxonomy" id="1159016"/>
    <lineage>
        <taxon>Bacteria</taxon>
        <taxon>Pseudomonadati</taxon>
        <taxon>Bacteroidota</taxon>
        <taxon>Flavobacteriia</taxon>
        <taxon>Flavobacteriales</taxon>
        <taxon>Flavobacteriaceae</taxon>
        <taxon>Paenimyroides</taxon>
    </lineage>
</organism>
<feature type="chain" id="PRO_5011604875" evidence="2">
    <location>
        <begin position="22"/>
        <end position="757"/>
    </location>
</feature>
<dbReference type="STRING" id="1159016.SAMN02927937_00544"/>
<gene>
    <name evidence="4" type="ORF">SAMN02927937_00544</name>
</gene>
<feature type="signal peptide" evidence="2">
    <location>
        <begin position="1"/>
        <end position="21"/>
    </location>
</feature>
<keyword evidence="1 2" id="KW-0732">Signal</keyword>
<keyword evidence="5" id="KW-1185">Reference proteome</keyword>
<reference evidence="4 5" key="1">
    <citation type="submission" date="2016-10" db="EMBL/GenBank/DDBJ databases">
        <authorList>
            <person name="de Groot N.N."/>
        </authorList>
    </citation>
    <scope>NUCLEOTIDE SEQUENCE [LARGE SCALE GENOMIC DNA]</scope>
    <source>
        <strain evidence="4 5">CGMCC 1.10825</strain>
    </source>
</reference>
<evidence type="ECO:0000259" key="3">
    <source>
        <dbReference type="Pfam" id="PF18962"/>
    </source>
</evidence>
<protein>
    <submittedName>
        <fullName evidence="4">Por secretion system C-terminal sorting domain-containing protein</fullName>
    </submittedName>
</protein>
<proteinExistence type="predicted"/>
<dbReference type="EMBL" id="FNXE01000004">
    <property type="protein sequence ID" value="SEH62205.1"/>
    <property type="molecule type" value="Genomic_DNA"/>
</dbReference>
<dbReference type="AlphaFoldDB" id="A0A1H6JMV8"/>
<feature type="domain" description="Secretion system C-terminal sorting" evidence="3">
    <location>
        <begin position="681"/>
        <end position="755"/>
    </location>
</feature>
<dbReference type="RefSeq" id="WP_177165017.1">
    <property type="nucleotide sequence ID" value="NZ_FNXE01000004.1"/>
</dbReference>
<dbReference type="Gene3D" id="3.40.390.10">
    <property type="entry name" value="Collagenase (Catalytic Domain)"/>
    <property type="match status" value="1"/>
</dbReference>
<dbReference type="GO" id="GO:0008237">
    <property type="term" value="F:metallopeptidase activity"/>
    <property type="evidence" value="ECO:0007669"/>
    <property type="project" value="InterPro"/>
</dbReference>
<sequence>MKFYNKLICILVIFFTGNLFAQFQPFSESTEKNFSDTDKFVRLNEPNEFRLYTFNLQNFLKWVKDAPELSNAPSDLIISLPDGNGNFSNYWVYNNSTMEPELAETVSNIRSLKAVDIKNTGNNISISVSDIFGLHAMGMKTDGSVFYIDNYTNDLNAVIAYQRNSLEAPKNNFTCLVSNDDSQNEFAAFNTPVQTFSLDNKRRTFRLALACTIEYAAFHINNAPTGTPNITLTQKENIVLAAMNVTLTRLNQIFERELNVHLNLIANNRSIIFISNDNFTNNNANLLINESQSVIDNVIGSSNYDIGHTFSTGGGGLASLGSVCSSWLKASGITGSPSPVGDPFDVDYVAHEMGHQFGANHTFNNSCQFNRNSNTAMETGSGSTIMSYAGICTPNVQNNVDDYYHYISIKEMQTFLSSASCATQTTVSNSAPAVTSLTAKTIPYGTPFILSTTATDADNDQLTYTFEQINTQIATQPPVATATTGPAFRSVAPSTDNFRSFPNLSTVLAGTTNSNGIVSNQWERLATVARSYSFVATVRDNNPLGARVVYTPPVSITVANTGPFVITSPDNNPNTTEATWFFGDTKTITWNVAGTTANNINTANVNILVSTDDGITYTNLVANTPNDGTETITVPSNVTISHNARIKIEAVNNIFYTVSKKFTLWDPNVSVEEVELKDLNIYPNPATSVLNIEFSTETSGKTTFDIFDLNGRLIQTVTTETATDIQQQINVETLKNGMYILVINTGKYTSTHKFIKK</sequence>
<evidence type="ECO:0000256" key="2">
    <source>
        <dbReference type="SAM" id="SignalP"/>
    </source>
</evidence>
<dbReference type="Pfam" id="PF13582">
    <property type="entry name" value="Reprolysin_3"/>
    <property type="match status" value="1"/>
</dbReference>
<dbReference type="SUPFAM" id="SSF55486">
    <property type="entry name" value="Metalloproteases ('zincins'), catalytic domain"/>
    <property type="match status" value="1"/>
</dbReference>